<proteinExistence type="predicted"/>
<dbReference type="CDD" id="cd18785">
    <property type="entry name" value="SF2_C"/>
    <property type="match status" value="1"/>
</dbReference>
<dbReference type="InterPro" id="IPR027417">
    <property type="entry name" value="P-loop_NTPase"/>
</dbReference>
<dbReference type="Pfam" id="PF00271">
    <property type="entry name" value="Helicase_C"/>
    <property type="match status" value="1"/>
</dbReference>
<gene>
    <name evidence="2" type="ORF">SAMN02745114_00071</name>
</gene>
<organism evidence="2 3">
    <name type="scientific">Eubacterium coprostanoligenes</name>
    <dbReference type="NCBI Taxonomy" id="290054"/>
    <lineage>
        <taxon>Bacteria</taxon>
        <taxon>Bacillati</taxon>
        <taxon>Bacillota</taxon>
        <taxon>Clostridia</taxon>
        <taxon>Eubacteriales</taxon>
        <taxon>Eubacteriaceae</taxon>
        <taxon>Eubacterium</taxon>
    </lineage>
</organism>
<evidence type="ECO:0000313" key="3">
    <source>
        <dbReference type="Proteomes" id="UP000190657"/>
    </source>
</evidence>
<dbReference type="SUPFAM" id="SSF52540">
    <property type="entry name" value="P-loop containing nucleoside triphosphate hydrolases"/>
    <property type="match status" value="1"/>
</dbReference>
<evidence type="ECO:0000259" key="1">
    <source>
        <dbReference type="PROSITE" id="PS51194"/>
    </source>
</evidence>
<reference evidence="2 3" key="1">
    <citation type="submission" date="2017-02" db="EMBL/GenBank/DDBJ databases">
        <authorList>
            <person name="Peterson S.W."/>
        </authorList>
    </citation>
    <scope>NUCLEOTIDE SEQUENCE [LARGE SCALE GENOMIC DNA]</scope>
    <source>
        <strain evidence="2 3">ATCC 51222</strain>
    </source>
</reference>
<keyword evidence="3" id="KW-1185">Reference proteome</keyword>
<dbReference type="Proteomes" id="UP000190657">
    <property type="component" value="Unassembled WGS sequence"/>
</dbReference>
<dbReference type="PANTHER" id="PTHR47957:SF3">
    <property type="entry name" value="ATP-DEPENDENT HELICASE HRQ1"/>
    <property type="match status" value="1"/>
</dbReference>
<name>A0A1T4JTE6_9FIRM</name>
<dbReference type="GO" id="GO:0036297">
    <property type="term" value="P:interstrand cross-link repair"/>
    <property type="evidence" value="ECO:0007669"/>
    <property type="project" value="TreeGrafter"/>
</dbReference>
<sequence>MGFEKYYEAREILARIMQEDLLGPVKKDEIICDERPLDYYILGKLYPQDSSANDVSVSSSEDCGELDEEAGISLSNSKNPSSFGISFSLNAGINRFIVHINAAKYSIISREDAQKALGFEDGKYRKKAVFWRRNELNPDDFLIDVSTYKQGHIEQKTVCENLSLRIVVHKTYRDGTKTISVTLVNENTSPKERDLALECVDSFFQPSIKVLAVEPNTFSDVRRNKHIAVNNEVKELEMLYSRIGDYASGHGCAVNWYEEDGEIKSIYTEFMPDYEVLQMMPSTRFRSDYLQMKKLGESSKNEVINELKKLTEKYGEWIDSIENNAKELEDMHKDPAAINIRKCRETCAVLNKSINCLNDDLIFKAFALANKAMFLQREQMLLNTNKYKSDDSIKWYPFQLAFFLQEIVSFADPNGEERKKVDLLWFSTGGGKTEAYLGIAAFVIFLRRLKYGDNGDGVTILMRYTLRLLSFQQFERASALICACEVIRKKEKIKGGEIGIGLWAGMALTPNNITDARKILNGEKIEKAESSNPVQIKKCPWCGKPISEHNYHCNTEKKRMTICCNNPSCDFHTGLPIYLIDEEIYEYTPTFIVATIDKFAQVALNENTSSLFGKSKNKRPPELIIQDELHLISGPLGTITGLYEAAIRKLCEHNNIVPKIIASTATIKNAKEQISSLYASDYTQFPPQGIDINDSFFAEISKREDRPARMYLGCMGIGTSPTTMMIRVLTSLLFASRYLAELDYDERIIDSFWTITGYFNTLRELGGAIIRVVDDIQDRFNYLRKSKFVEKYPIKKDISRYDYYKELTSREKSENIGTVIQKELTVEYKADNSTHPYDFLLSSNMISVGVDVGRLGTMVVVGQPKTTSEYIQATSRVGRETPGLVITTYNQSKSRDRSHYEDFTQYHGTFYRYVEATSVTPFSDRARDRALQALYVILCRNLIDELAANTDAVNFRRTIPELSDIKKYIFDYVERVDPSELEHVKQDIEEIELEWEERCIRREKFKYKKGEYESQDNALFQPDYCENGRFRILNTMRSVETSVKVSTNERKD</sequence>
<accession>A0A1T4JTE6</accession>
<protein>
    <submittedName>
        <fullName evidence="2">Helicase conserved C-terminal domain-containing protein</fullName>
    </submittedName>
</protein>
<dbReference type="EMBL" id="FUWW01000001">
    <property type="protein sequence ID" value="SJZ33411.1"/>
    <property type="molecule type" value="Genomic_DNA"/>
</dbReference>
<dbReference type="AlphaFoldDB" id="A0A1T4JTE6"/>
<keyword evidence="2" id="KW-0547">Nucleotide-binding</keyword>
<dbReference type="PROSITE" id="PS51194">
    <property type="entry name" value="HELICASE_CTER"/>
    <property type="match status" value="1"/>
</dbReference>
<dbReference type="GO" id="GO:0006289">
    <property type="term" value="P:nucleotide-excision repair"/>
    <property type="evidence" value="ECO:0007669"/>
    <property type="project" value="TreeGrafter"/>
</dbReference>
<dbReference type="Gene3D" id="3.40.50.300">
    <property type="entry name" value="P-loop containing nucleotide triphosphate hydrolases"/>
    <property type="match status" value="2"/>
</dbReference>
<dbReference type="STRING" id="290054.SAMN02745114_00071"/>
<dbReference type="GO" id="GO:0043138">
    <property type="term" value="F:3'-5' DNA helicase activity"/>
    <property type="evidence" value="ECO:0007669"/>
    <property type="project" value="TreeGrafter"/>
</dbReference>
<evidence type="ECO:0000313" key="2">
    <source>
        <dbReference type="EMBL" id="SJZ33411.1"/>
    </source>
</evidence>
<dbReference type="PANTHER" id="PTHR47957">
    <property type="entry name" value="ATP-DEPENDENT HELICASE HRQ1"/>
    <property type="match status" value="1"/>
</dbReference>
<dbReference type="InterPro" id="IPR001650">
    <property type="entry name" value="Helicase_C-like"/>
</dbReference>
<keyword evidence="2" id="KW-0067">ATP-binding</keyword>
<keyword evidence="2" id="KW-0378">Hydrolase</keyword>
<dbReference type="OrthoDB" id="713315at2"/>
<dbReference type="RefSeq" id="WP_078767591.1">
    <property type="nucleotide sequence ID" value="NZ_FUWW01000001.1"/>
</dbReference>
<keyword evidence="2" id="KW-0347">Helicase</keyword>
<feature type="domain" description="Helicase C-terminal" evidence="1">
    <location>
        <begin position="775"/>
        <end position="935"/>
    </location>
</feature>